<organism evidence="2 3">
    <name type="scientific">Lupinus albus</name>
    <name type="common">White lupine</name>
    <name type="synonym">Lupinus termis</name>
    <dbReference type="NCBI Taxonomy" id="3870"/>
    <lineage>
        <taxon>Eukaryota</taxon>
        <taxon>Viridiplantae</taxon>
        <taxon>Streptophyta</taxon>
        <taxon>Embryophyta</taxon>
        <taxon>Tracheophyta</taxon>
        <taxon>Spermatophyta</taxon>
        <taxon>Magnoliopsida</taxon>
        <taxon>eudicotyledons</taxon>
        <taxon>Gunneridae</taxon>
        <taxon>Pentapetalae</taxon>
        <taxon>rosids</taxon>
        <taxon>fabids</taxon>
        <taxon>Fabales</taxon>
        <taxon>Fabaceae</taxon>
        <taxon>Papilionoideae</taxon>
        <taxon>50 kb inversion clade</taxon>
        <taxon>genistoids sensu lato</taxon>
        <taxon>core genistoids</taxon>
        <taxon>Genisteae</taxon>
        <taxon>Lupinus</taxon>
    </lineage>
</organism>
<dbReference type="EMBL" id="WOCE01000011">
    <property type="protein sequence ID" value="KAE9604250.1"/>
    <property type="molecule type" value="Genomic_DNA"/>
</dbReference>
<evidence type="ECO:0000313" key="3">
    <source>
        <dbReference type="Proteomes" id="UP000447434"/>
    </source>
</evidence>
<proteinExistence type="predicted"/>
<keyword evidence="1" id="KW-0812">Transmembrane</keyword>
<sequence length="67" mass="7738">MLLLEKEVDPPLLLRILLRDEDDVSFCFHFLIEVLVFFLPMSTIEIGLVCLIIVFAICNCCHCFHLA</sequence>
<comment type="caution">
    <text evidence="2">The sequence shown here is derived from an EMBL/GenBank/DDBJ whole genome shotgun (WGS) entry which is preliminary data.</text>
</comment>
<name>A0A6A4PRW4_LUPAL</name>
<protein>
    <submittedName>
        <fullName evidence="2">Uncharacterized protein</fullName>
    </submittedName>
</protein>
<keyword evidence="1" id="KW-0472">Membrane</keyword>
<dbReference type="AlphaFoldDB" id="A0A6A4PRW4"/>
<gene>
    <name evidence="2" type="ORF">Lalb_Chr11g0069361</name>
</gene>
<keyword evidence="1" id="KW-1133">Transmembrane helix</keyword>
<accession>A0A6A4PRW4</accession>
<evidence type="ECO:0000256" key="1">
    <source>
        <dbReference type="SAM" id="Phobius"/>
    </source>
</evidence>
<evidence type="ECO:0000313" key="2">
    <source>
        <dbReference type="EMBL" id="KAE9604250.1"/>
    </source>
</evidence>
<keyword evidence="3" id="KW-1185">Reference proteome</keyword>
<feature type="transmembrane region" description="Helical" evidence="1">
    <location>
        <begin position="46"/>
        <end position="66"/>
    </location>
</feature>
<reference evidence="3" key="1">
    <citation type="journal article" date="2020" name="Nat. Commun.">
        <title>Genome sequence of the cluster root forming white lupin.</title>
        <authorList>
            <person name="Hufnagel B."/>
            <person name="Marques A."/>
            <person name="Soriano A."/>
            <person name="Marques L."/>
            <person name="Divol F."/>
            <person name="Doumas P."/>
            <person name="Sallet E."/>
            <person name="Mancinotti D."/>
            <person name="Carrere S."/>
            <person name="Marande W."/>
            <person name="Arribat S."/>
            <person name="Keller J."/>
            <person name="Huneau C."/>
            <person name="Blein T."/>
            <person name="Aime D."/>
            <person name="Laguerre M."/>
            <person name="Taylor J."/>
            <person name="Schubert V."/>
            <person name="Nelson M."/>
            <person name="Geu-Flores F."/>
            <person name="Crespi M."/>
            <person name="Gallardo-Guerrero K."/>
            <person name="Delaux P.-M."/>
            <person name="Salse J."/>
            <person name="Berges H."/>
            <person name="Guyot R."/>
            <person name="Gouzy J."/>
            <person name="Peret B."/>
        </authorList>
    </citation>
    <scope>NUCLEOTIDE SEQUENCE [LARGE SCALE GENOMIC DNA]</scope>
    <source>
        <strain evidence="3">cv. Amiga</strain>
    </source>
</reference>
<dbReference type="Proteomes" id="UP000447434">
    <property type="component" value="Chromosome 11"/>
</dbReference>